<evidence type="ECO:0000313" key="14">
    <source>
        <dbReference type="Proteomes" id="UP000009168"/>
    </source>
</evidence>
<feature type="coiled-coil region" evidence="8">
    <location>
        <begin position="1356"/>
        <end position="1383"/>
    </location>
</feature>
<dbReference type="InParanoid" id="Q241Y3"/>
<feature type="compositionally biased region" description="Basic and acidic residues" evidence="9">
    <location>
        <begin position="838"/>
        <end position="850"/>
    </location>
</feature>
<feature type="transmembrane region" description="Helical" evidence="10">
    <location>
        <begin position="402"/>
        <end position="423"/>
    </location>
</feature>
<keyword evidence="6 10" id="KW-1133">Transmembrane helix</keyword>
<dbReference type="RefSeq" id="XP_001022813.3">
    <property type="nucleotide sequence ID" value="XM_001022813.3"/>
</dbReference>
<gene>
    <name evidence="13" type="ORF">TTHERM_00951710</name>
</gene>
<evidence type="ECO:0000256" key="7">
    <source>
        <dbReference type="ARBA" id="ARBA00023136"/>
    </source>
</evidence>
<evidence type="ECO:0000256" key="10">
    <source>
        <dbReference type="SAM" id="Phobius"/>
    </source>
</evidence>
<dbReference type="SUPFAM" id="SSF90123">
    <property type="entry name" value="ABC transporter transmembrane region"/>
    <property type="match status" value="2"/>
</dbReference>
<feature type="domain" description="ABC transmembrane type-1" evidence="12">
    <location>
        <begin position="884"/>
        <end position="1174"/>
    </location>
</feature>
<dbReference type="STRING" id="312017.Q241Y3"/>
<feature type="domain" description="ABC transporter" evidence="11">
    <location>
        <begin position="1219"/>
        <end position="1499"/>
    </location>
</feature>
<evidence type="ECO:0000256" key="5">
    <source>
        <dbReference type="ARBA" id="ARBA00022840"/>
    </source>
</evidence>
<organism evidence="13 14">
    <name type="scientific">Tetrahymena thermophila (strain SB210)</name>
    <dbReference type="NCBI Taxonomy" id="312017"/>
    <lineage>
        <taxon>Eukaryota</taxon>
        <taxon>Sar</taxon>
        <taxon>Alveolata</taxon>
        <taxon>Ciliophora</taxon>
        <taxon>Intramacronucleata</taxon>
        <taxon>Oligohymenophorea</taxon>
        <taxon>Hymenostomatida</taxon>
        <taxon>Tetrahymenina</taxon>
        <taxon>Tetrahymenidae</taxon>
        <taxon>Tetrahymena</taxon>
    </lineage>
</organism>
<dbReference type="InterPro" id="IPR011527">
    <property type="entry name" value="ABC1_TM_dom"/>
</dbReference>
<feature type="transmembrane region" description="Helical" evidence="10">
    <location>
        <begin position="288"/>
        <end position="312"/>
    </location>
</feature>
<evidence type="ECO:0000256" key="2">
    <source>
        <dbReference type="ARBA" id="ARBA00022448"/>
    </source>
</evidence>
<dbReference type="InterPro" id="IPR036640">
    <property type="entry name" value="ABC1_TM_sf"/>
</dbReference>
<dbReference type="GO" id="GO:0016887">
    <property type="term" value="F:ATP hydrolysis activity"/>
    <property type="evidence" value="ECO:0007669"/>
    <property type="project" value="InterPro"/>
</dbReference>
<accession>Q241Y3</accession>
<dbReference type="InterPro" id="IPR003593">
    <property type="entry name" value="AAA+_ATPase"/>
</dbReference>
<dbReference type="GeneID" id="7836464"/>
<evidence type="ECO:0000256" key="8">
    <source>
        <dbReference type="SAM" id="Coils"/>
    </source>
</evidence>
<dbReference type="PROSITE" id="PS50929">
    <property type="entry name" value="ABC_TM1F"/>
    <property type="match status" value="2"/>
</dbReference>
<evidence type="ECO:0000256" key="3">
    <source>
        <dbReference type="ARBA" id="ARBA00022692"/>
    </source>
</evidence>
<dbReference type="InterPro" id="IPR003439">
    <property type="entry name" value="ABC_transporter-like_ATP-bd"/>
</dbReference>
<dbReference type="GO" id="GO:0016020">
    <property type="term" value="C:membrane"/>
    <property type="evidence" value="ECO:0007669"/>
    <property type="project" value="UniProtKB-SubCell"/>
</dbReference>
<dbReference type="Proteomes" id="UP000009168">
    <property type="component" value="Unassembled WGS sequence"/>
</dbReference>
<feature type="domain" description="ABC transporter" evidence="11">
    <location>
        <begin position="523"/>
        <end position="771"/>
    </location>
</feature>
<evidence type="ECO:0000313" key="13">
    <source>
        <dbReference type="EMBL" id="EAS02568.3"/>
    </source>
</evidence>
<feature type="transmembrane region" description="Helical" evidence="10">
    <location>
        <begin position="369"/>
        <end position="390"/>
    </location>
</feature>
<feature type="transmembrane region" description="Helical" evidence="10">
    <location>
        <begin position="1027"/>
        <end position="1044"/>
    </location>
</feature>
<evidence type="ECO:0000256" key="6">
    <source>
        <dbReference type="ARBA" id="ARBA00022989"/>
    </source>
</evidence>
<comment type="subcellular location">
    <subcellularLocation>
        <location evidence="1">Membrane</location>
    </subcellularLocation>
</comment>
<feature type="region of interest" description="Disordered" evidence="9">
    <location>
        <begin position="829"/>
        <end position="865"/>
    </location>
</feature>
<feature type="transmembrane region" description="Helical" evidence="10">
    <location>
        <begin position="1118"/>
        <end position="1139"/>
    </location>
</feature>
<keyword evidence="14" id="KW-1185">Reference proteome</keyword>
<keyword evidence="3 10" id="KW-0812">Transmembrane</keyword>
<dbReference type="OrthoDB" id="298960at2759"/>
<evidence type="ECO:0000256" key="1">
    <source>
        <dbReference type="ARBA" id="ARBA00004370"/>
    </source>
</evidence>
<feature type="transmembrane region" description="Helical" evidence="10">
    <location>
        <begin position="132"/>
        <end position="153"/>
    </location>
</feature>
<reference evidence="14" key="1">
    <citation type="journal article" date="2006" name="PLoS Biol.">
        <title>Macronuclear genome sequence of the ciliate Tetrahymena thermophila, a model eukaryote.</title>
        <authorList>
            <person name="Eisen J.A."/>
            <person name="Coyne R.S."/>
            <person name="Wu M."/>
            <person name="Wu D."/>
            <person name="Thiagarajan M."/>
            <person name="Wortman J.R."/>
            <person name="Badger J.H."/>
            <person name="Ren Q."/>
            <person name="Amedeo P."/>
            <person name="Jones K.M."/>
            <person name="Tallon L.J."/>
            <person name="Delcher A.L."/>
            <person name="Salzberg S.L."/>
            <person name="Silva J.C."/>
            <person name="Haas B.J."/>
            <person name="Majoros W.H."/>
            <person name="Farzad M."/>
            <person name="Carlton J.M."/>
            <person name="Smith R.K. Jr."/>
            <person name="Garg J."/>
            <person name="Pearlman R.E."/>
            <person name="Karrer K.M."/>
            <person name="Sun L."/>
            <person name="Manning G."/>
            <person name="Elde N.C."/>
            <person name="Turkewitz A.P."/>
            <person name="Asai D.J."/>
            <person name="Wilkes D.E."/>
            <person name="Wang Y."/>
            <person name="Cai H."/>
            <person name="Collins K."/>
            <person name="Stewart B.A."/>
            <person name="Lee S.R."/>
            <person name="Wilamowska K."/>
            <person name="Weinberg Z."/>
            <person name="Ruzzo W.L."/>
            <person name="Wloga D."/>
            <person name="Gaertig J."/>
            <person name="Frankel J."/>
            <person name="Tsao C.-C."/>
            <person name="Gorovsky M.A."/>
            <person name="Keeling P.J."/>
            <person name="Waller R.F."/>
            <person name="Patron N.J."/>
            <person name="Cherry J.M."/>
            <person name="Stover N.A."/>
            <person name="Krieger C.J."/>
            <person name="del Toro C."/>
            <person name="Ryder H.F."/>
            <person name="Williamson S.C."/>
            <person name="Barbeau R.A."/>
            <person name="Hamilton E.P."/>
            <person name="Orias E."/>
        </authorList>
    </citation>
    <scope>NUCLEOTIDE SEQUENCE [LARGE SCALE GENOMIC DNA]</scope>
    <source>
        <strain evidence="14">SB210</strain>
    </source>
</reference>
<dbReference type="eggNOG" id="KOG0054">
    <property type="taxonomic scope" value="Eukaryota"/>
</dbReference>
<feature type="transmembrane region" description="Helical" evidence="10">
    <location>
        <begin position="877"/>
        <end position="897"/>
    </location>
</feature>
<dbReference type="Pfam" id="PF00664">
    <property type="entry name" value="ABC_membrane"/>
    <property type="match status" value="2"/>
</dbReference>
<keyword evidence="2" id="KW-0813">Transport</keyword>
<keyword evidence="7 10" id="KW-0472">Membrane</keyword>
<feature type="transmembrane region" description="Helical" evidence="10">
    <location>
        <begin position="1001"/>
        <end position="1021"/>
    </location>
</feature>
<dbReference type="FunCoup" id="Q241Y3">
    <property type="interactions" value="13"/>
</dbReference>
<evidence type="ECO:0000256" key="4">
    <source>
        <dbReference type="ARBA" id="ARBA00022741"/>
    </source>
</evidence>
<dbReference type="Gene3D" id="3.40.50.300">
    <property type="entry name" value="P-loop containing nucleotide triphosphate hydrolases"/>
    <property type="match status" value="2"/>
</dbReference>
<dbReference type="PROSITE" id="PS00211">
    <property type="entry name" value="ABC_TRANSPORTER_1"/>
    <property type="match status" value="1"/>
</dbReference>
<dbReference type="EMBL" id="GG662529">
    <property type="protein sequence ID" value="EAS02568.3"/>
    <property type="molecule type" value="Genomic_DNA"/>
</dbReference>
<feature type="transmembrane region" description="Helical" evidence="10">
    <location>
        <begin position="173"/>
        <end position="196"/>
    </location>
</feature>
<dbReference type="GO" id="GO:0005524">
    <property type="term" value="F:ATP binding"/>
    <property type="evidence" value="ECO:0007669"/>
    <property type="project" value="UniProtKB-KW"/>
</dbReference>
<sequence>MLDLKKEVPEKLISLNKEIQLAQNFDSSTNQINFQQKKELINGNSFILDAQKKRNNIFFTNLNGLFTLVKNLQNQGKQIQNNDIKSFVSDSCQMVKTIEKIEQYKRLNPQQFSNPNKLNLFRIHFYITRKQFLLGLFFFTLQSILECCCTYFLDLITETLKTYSGNYEDKKDLFLLLIAITLFYLAKNICYTRYFWYEAEWKAKSLTTLQYIVFNKSLRIKNTSEGTSIDLDENKSENSDEIPDINNVMTTDIEGVQEAYREIIGLIVNIITVIIVLIMIYLKIGSHLINGLYVLLVFLMLCVASVHFLFIFDIKVNSAKDSRVSLSKDIIEGIKNIKYLGWENIFKQKIEKIRGNEVKFTKLVKVFDIFQNTVFNMLSYFMIFTLLVSFVNDGNQLVDSNIFTLIALYNVIYLPLIFLPWNVSSLTEIYVQYKRIINFLNQQEIDFDNVVNLEELNTAGSKRKNSYQINANFEQNQSQLDSLALQIKNAYFSWPQRKQCNQQEIQQNQIAKMNSENTNLIEIQSQSEINSNENKNAFQLKIQDFTIQKGDLAIIIGKIGSGKSALLQAILNELEGKFGQSQFEQNSMQQQNQFSHFENKILVNGKVGYVSQNHWLQNKSIKENILFGREFDASWYQQCIESCDLQVDFSQFSKKDDKLVGSGGGNLSGGQRQRVAICRAIYQNCDIYLFDDIFSSLDAHVADHIYQSVILGMLIKKLQKTVILVTSHFSIFSQRQNISKIYYLREGQLISDYNEIEQFIQNGITQEQSDEKSHNHNQKQKQHNSFIESKKTLQANIYDEQIPEKMKIQKELKTINQYLNETENVYSEENLNNQQIQEEQKEENSDKSEKEEEGELEEEDGEEEREKGNIKLSTFKVYFMSIGIVLLVSLLICNLLAPASQMLIDYWLKDYISPSQQWFFVQFNEIFQTFTLSFIFLIVLQTVISIVRGILIYKTYLISSTTIFKQLNQSIIFSRMSFFDKNPIGGIVNRLSDDVQTVDNYLPWSLDLLLGQAAPAFLYTLAILAEFPWLAMFILIQFILISFVQKDFRLLSREVKRLNSVNSGRVLTILDESSKGLVIIRSFKKQKHIVSEYLSKLSDFVNTDLITQAVQIWLSLRLIFISNLIFICVSVTTIVLIFGNFDFEYTTIAMCITYSMIFSSRFSEVVRFLNYFEMNIVSIERIQQYFNNQQEDLDSNQINLESDVDLPNLSKLNQENIAISFENVYLTYDEIDEKANQSKEQNQIKYALENICLKIKKGEKIAFCGRTGSGKTSILNAIFRMYPIKQGRIYLNGKDIQSQSLRQIRTQMSIIPQFGFVYNASLIDNIDPERKIAREEIQKKVNETNLRITKNRYNQESQLKDNKDKFNNENEHLISQQDEKQQDLLIEDENLDFEIEDGGQNLSNGEKQVINFLRVIMRDTEIICLDEATSNMDPETDLELHKQIFKYAEKKTLLVITHRLENIELFDRVVVLEKGRIVECGHVQELRQIQGGFFNKLIKNN</sequence>
<dbReference type="SMART" id="SM00382">
    <property type="entry name" value="AAA"/>
    <property type="match status" value="2"/>
</dbReference>
<dbReference type="GO" id="GO:0140359">
    <property type="term" value="F:ABC-type transporter activity"/>
    <property type="evidence" value="ECO:0007669"/>
    <property type="project" value="InterPro"/>
</dbReference>
<feature type="transmembrane region" description="Helical" evidence="10">
    <location>
        <begin position="926"/>
        <end position="951"/>
    </location>
</feature>
<evidence type="ECO:0000256" key="9">
    <source>
        <dbReference type="SAM" id="MobiDB-lite"/>
    </source>
</evidence>
<evidence type="ECO:0000259" key="11">
    <source>
        <dbReference type="PROSITE" id="PS50893"/>
    </source>
</evidence>
<dbReference type="Pfam" id="PF00005">
    <property type="entry name" value="ABC_tran"/>
    <property type="match status" value="2"/>
</dbReference>
<dbReference type="SUPFAM" id="SSF52540">
    <property type="entry name" value="P-loop containing nucleoside triphosphate hydrolases"/>
    <property type="match status" value="2"/>
</dbReference>
<dbReference type="CDD" id="cd18605">
    <property type="entry name" value="ABC_6TM_MRP7_D2_like"/>
    <property type="match status" value="1"/>
</dbReference>
<proteinExistence type="predicted"/>
<dbReference type="PANTHER" id="PTHR24223:SF330">
    <property type="entry name" value="ATP-BINDING CASSETTE SUB-FAMILY C MEMBER 10"/>
    <property type="match status" value="1"/>
</dbReference>
<feature type="transmembrane region" description="Helical" evidence="10">
    <location>
        <begin position="263"/>
        <end position="282"/>
    </location>
</feature>
<name>Q241Y3_TETTS</name>
<dbReference type="InterPro" id="IPR017871">
    <property type="entry name" value="ABC_transporter-like_CS"/>
</dbReference>
<dbReference type="InterPro" id="IPR027417">
    <property type="entry name" value="P-loop_NTPase"/>
</dbReference>
<keyword evidence="5" id="KW-0067">ATP-binding</keyword>
<evidence type="ECO:0000259" key="12">
    <source>
        <dbReference type="PROSITE" id="PS50929"/>
    </source>
</evidence>
<dbReference type="PROSITE" id="PS50893">
    <property type="entry name" value="ABC_TRANSPORTER_2"/>
    <property type="match status" value="2"/>
</dbReference>
<protein>
    <submittedName>
        <fullName evidence="13">ABC transporter C family protein</fullName>
    </submittedName>
</protein>
<keyword evidence="4" id="KW-0547">Nucleotide-binding</keyword>
<dbReference type="PANTHER" id="PTHR24223">
    <property type="entry name" value="ATP-BINDING CASSETTE SUB-FAMILY C"/>
    <property type="match status" value="1"/>
</dbReference>
<dbReference type="KEGG" id="tet:TTHERM_00951710"/>
<keyword evidence="8" id="KW-0175">Coiled coil</keyword>
<dbReference type="Gene3D" id="1.20.1560.10">
    <property type="entry name" value="ABC transporter type 1, transmembrane domain"/>
    <property type="match status" value="2"/>
</dbReference>
<dbReference type="InterPro" id="IPR050173">
    <property type="entry name" value="ABC_transporter_C-like"/>
</dbReference>
<dbReference type="HOGENOM" id="CLU_000604_27_1_1"/>
<feature type="domain" description="ABC transmembrane type-1" evidence="12">
    <location>
        <begin position="244"/>
        <end position="428"/>
    </location>
</feature>
<feature type="compositionally biased region" description="Acidic residues" evidence="9">
    <location>
        <begin position="851"/>
        <end position="863"/>
    </location>
</feature>